<sequence length="259" mass="28828">MVGLRKNSKEESANELGRRFITRLPRPQVEPHATEQVQSPTPRGNSANLDFWAFFCPALVLIGNPMGFGMTLGLASEDFLSVPARLILQAVSRMEQLQMVPSHSERSHVFLVHCQVLWQNQAAAFSTHWKTACEHQKAESYTKWDHNSFRVPAFHGPRGKSLSDPTLGKKLLGCSGLVDLEKPEISIGHSTDFGRVLESEIVLESVMHADTDHGVICIVGSSSDTPWWQTSRLQGILLATIERGKRMKAGGCRYLLQLK</sequence>
<dbReference type="Proteomes" id="UP000596661">
    <property type="component" value="Chromosome 4"/>
</dbReference>
<organism evidence="3 4">
    <name type="scientific">Cannabis sativa</name>
    <name type="common">Hemp</name>
    <name type="synonym">Marijuana</name>
    <dbReference type="NCBI Taxonomy" id="3483"/>
    <lineage>
        <taxon>Eukaryota</taxon>
        <taxon>Viridiplantae</taxon>
        <taxon>Streptophyta</taxon>
        <taxon>Embryophyta</taxon>
        <taxon>Tracheophyta</taxon>
        <taxon>Spermatophyta</taxon>
        <taxon>Magnoliopsida</taxon>
        <taxon>eudicotyledons</taxon>
        <taxon>Gunneridae</taxon>
        <taxon>Pentapetalae</taxon>
        <taxon>rosids</taxon>
        <taxon>fabids</taxon>
        <taxon>Rosales</taxon>
        <taxon>Cannabaceae</taxon>
        <taxon>Cannabis</taxon>
    </lineage>
</organism>
<reference evidence="3" key="1">
    <citation type="submission" date="2018-11" db="EMBL/GenBank/DDBJ databases">
        <authorList>
            <person name="Grassa J C."/>
        </authorList>
    </citation>
    <scope>NUCLEOTIDE SEQUENCE [LARGE SCALE GENOMIC DNA]</scope>
</reference>
<keyword evidence="2" id="KW-0472">Membrane</keyword>
<protein>
    <submittedName>
        <fullName evidence="3">Uncharacterized protein</fullName>
    </submittedName>
</protein>
<keyword evidence="4" id="KW-1185">Reference proteome</keyword>
<dbReference type="Gramene" id="evm.model.04.1517">
    <property type="protein sequence ID" value="cds.evm.model.04.1517"/>
    <property type="gene ID" value="evm.TU.04.1517"/>
</dbReference>
<proteinExistence type="predicted"/>
<evidence type="ECO:0000256" key="2">
    <source>
        <dbReference type="SAM" id="Phobius"/>
    </source>
</evidence>
<dbReference type="EMBL" id="UZAU01000391">
    <property type="status" value="NOT_ANNOTATED_CDS"/>
    <property type="molecule type" value="Genomic_DNA"/>
</dbReference>
<accession>A0A803PDF0</accession>
<feature type="region of interest" description="Disordered" evidence="1">
    <location>
        <begin position="1"/>
        <end position="43"/>
    </location>
</feature>
<keyword evidence="2" id="KW-0812">Transmembrane</keyword>
<dbReference type="EnsemblPlants" id="evm.model.04.1517">
    <property type="protein sequence ID" value="cds.evm.model.04.1517"/>
    <property type="gene ID" value="evm.TU.04.1517"/>
</dbReference>
<evidence type="ECO:0000313" key="4">
    <source>
        <dbReference type="Proteomes" id="UP000596661"/>
    </source>
</evidence>
<name>A0A803PDF0_CANSA</name>
<feature type="compositionally biased region" description="Basic and acidic residues" evidence="1">
    <location>
        <begin position="7"/>
        <end position="18"/>
    </location>
</feature>
<evidence type="ECO:0000256" key="1">
    <source>
        <dbReference type="SAM" id="MobiDB-lite"/>
    </source>
</evidence>
<evidence type="ECO:0000313" key="3">
    <source>
        <dbReference type="EnsemblPlants" id="cds.evm.model.04.1517"/>
    </source>
</evidence>
<keyword evidence="2" id="KW-1133">Transmembrane helix</keyword>
<dbReference type="AlphaFoldDB" id="A0A803PDF0"/>
<feature type="transmembrane region" description="Helical" evidence="2">
    <location>
        <begin position="51"/>
        <end position="75"/>
    </location>
</feature>
<reference evidence="3" key="2">
    <citation type="submission" date="2021-03" db="UniProtKB">
        <authorList>
            <consortium name="EnsemblPlants"/>
        </authorList>
    </citation>
    <scope>IDENTIFICATION</scope>
</reference>